<evidence type="ECO:0000313" key="3">
    <source>
        <dbReference type="Proteomes" id="UP000322791"/>
    </source>
</evidence>
<proteinExistence type="predicted"/>
<protein>
    <submittedName>
        <fullName evidence="2">Type IX secretion system membrane protein PorP/SprF</fullName>
    </submittedName>
</protein>
<keyword evidence="1" id="KW-0732">Signal</keyword>
<evidence type="ECO:0000256" key="1">
    <source>
        <dbReference type="SAM" id="SignalP"/>
    </source>
</evidence>
<feature type="signal peptide" evidence="1">
    <location>
        <begin position="1"/>
        <end position="27"/>
    </location>
</feature>
<accession>A0A5D6V954</accession>
<sequence length="351" mass="38251">MPLEWPMMPLPPMLCLRLLLATMSLWAASVASAGAQDLYFSQPYATRLQLNPAFTGLQHDYGITLAYRDQFPSLAGSFQSSHLGADYRFNEQRSAVGVVLNLDRLGAIGYTRLEAAALYAYHARLSAGVYLSGGAQVTYGNQRISYSNLVFGDQLSDEGITTGPTSEAVPFDPVHYLSVGLGGLLYTKNAWVGLSTYHLNRPNLGTQAAGTLPTRFTFTTGVKHFFSETTVKQHYREASISPTLAYTRQGRSQRAEAGIYGTITPLTVGLVYRGIPLPGAPRPAAVLTTIVGVQMPGFRVGYSYDAELGRRKLGAGGAHEIVLTLEQVDVLAAARRRISRKNYRLVPCPYF</sequence>
<dbReference type="NCBIfam" id="TIGR03519">
    <property type="entry name" value="T9SS_PorP_fam"/>
    <property type="match status" value="1"/>
</dbReference>
<evidence type="ECO:0000313" key="2">
    <source>
        <dbReference type="EMBL" id="TYZ11428.1"/>
    </source>
</evidence>
<dbReference type="InterPro" id="IPR019861">
    <property type="entry name" value="PorP/SprF_Bacteroidetes"/>
</dbReference>
<dbReference type="EMBL" id="VTHL01000005">
    <property type="protein sequence ID" value="TYZ11428.1"/>
    <property type="molecule type" value="Genomic_DNA"/>
</dbReference>
<name>A0A5D6V954_9BACT</name>
<reference evidence="2 3" key="1">
    <citation type="submission" date="2019-08" db="EMBL/GenBank/DDBJ databases">
        <authorList>
            <person name="Seo M.-J."/>
        </authorList>
    </citation>
    <scope>NUCLEOTIDE SEQUENCE [LARGE SCALE GENOMIC DNA]</scope>
    <source>
        <strain evidence="2 3">KIGAM108</strain>
    </source>
</reference>
<keyword evidence="3" id="KW-1185">Reference proteome</keyword>
<comment type="caution">
    <text evidence="2">The sequence shown here is derived from an EMBL/GenBank/DDBJ whole genome shotgun (WGS) entry which is preliminary data.</text>
</comment>
<feature type="chain" id="PRO_5022859074" evidence="1">
    <location>
        <begin position="28"/>
        <end position="351"/>
    </location>
</feature>
<gene>
    <name evidence="2" type="ORF">FY528_06970</name>
</gene>
<dbReference type="Pfam" id="PF11751">
    <property type="entry name" value="PorP_SprF"/>
    <property type="match status" value="1"/>
</dbReference>
<organism evidence="2 3">
    <name type="scientific">Hymenobacter lutimineralis</name>
    <dbReference type="NCBI Taxonomy" id="2606448"/>
    <lineage>
        <taxon>Bacteria</taxon>
        <taxon>Pseudomonadati</taxon>
        <taxon>Bacteroidota</taxon>
        <taxon>Cytophagia</taxon>
        <taxon>Cytophagales</taxon>
        <taxon>Hymenobacteraceae</taxon>
        <taxon>Hymenobacter</taxon>
    </lineage>
</organism>
<dbReference type="Proteomes" id="UP000322791">
    <property type="component" value="Unassembled WGS sequence"/>
</dbReference>
<dbReference type="AlphaFoldDB" id="A0A5D6V954"/>